<accession>B7K5Y5</accession>
<dbReference type="AlphaFoldDB" id="B7K5Y5"/>
<reference evidence="3" key="1">
    <citation type="journal article" date="2011" name="MBio">
        <title>Novel metabolic attributes of the genus Cyanothece, comprising a group of unicellular nitrogen-fixing Cyanobacteria.</title>
        <authorList>
            <person name="Bandyopadhyay A."/>
            <person name="Elvitigala T."/>
            <person name="Welsh E."/>
            <person name="Stockel J."/>
            <person name="Liberton M."/>
            <person name="Min H."/>
            <person name="Sherman L.A."/>
            <person name="Pakrasi H.B."/>
        </authorList>
    </citation>
    <scope>NUCLEOTIDE SEQUENCE [LARGE SCALE GENOMIC DNA]</scope>
    <source>
        <strain evidence="3">PCC 8801</strain>
    </source>
</reference>
<organism evidence="2 3">
    <name type="scientific">Rippkaea orientalis (strain PCC 8801 / RF-1)</name>
    <name type="common">Cyanothece sp. (strain PCC 8801)</name>
    <dbReference type="NCBI Taxonomy" id="41431"/>
    <lineage>
        <taxon>Bacteria</taxon>
        <taxon>Bacillati</taxon>
        <taxon>Cyanobacteriota</taxon>
        <taxon>Cyanophyceae</taxon>
        <taxon>Oscillatoriophycideae</taxon>
        <taxon>Chroococcales</taxon>
        <taxon>Aphanothecaceae</taxon>
        <taxon>Rippkaea</taxon>
        <taxon>Rippkaea orientalis</taxon>
    </lineage>
</organism>
<protein>
    <submittedName>
        <fullName evidence="2">Uncharacterized protein</fullName>
    </submittedName>
</protein>
<proteinExistence type="predicted"/>
<evidence type="ECO:0000256" key="1">
    <source>
        <dbReference type="SAM" id="Phobius"/>
    </source>
</evidence>
<keyword evidence="1" id="KW-0472">Membrane</keyword>
<evidence type="ECO:0000313" key="3">
    <source>
        <dbReference type="Proteomes" id="UP000008204"/>
    </source>
</evidence>
<feature type="transmembrane region" description="Helical" evidence="1">
    <location>
        <begin position="6"/>
        <end position="29"/>
    </location>
</feature>
<keyword evidence="3" id="KW-1185">Reference proteome</keyword>
<dbReference type="Proteomes" id="UP000008204">
    <property type="component" value="Chromosome"/>
</dbReference>
<dbReference type="RefSeq" id="WP_015785090.1">
    <property type="nucleotide sequence ID" value="NC_011726.1"/>
</dbReference>
<dbReference type="STRING" id="41431.PCC8801_4106"/>
<dbReference type="HOGENOM" id="CLU_184302_0_0_3"/>
<feature type="transmembrane region" description="Helical" evidence="1">
    <location>
        <begin position="71"/>
        <end position="90"/>
    </location>
</feature>
<keyword evidence="1" id="KW-1133">Transmembrane helix</keyword>
<feature type="transmembrane region" description="Helical" evidence="1">
    <location>
        <begin position="41"/>
        <end position="59"/>
    </location>
</feature>
<dbReference type="KEGG" id="cyp:PCC8801_4106"/>
<evidence type="ECO:0000313" key="2">
    <source>
        <dbReference type="EMBL" id="ACK68038.1"/>
    </source>
</evidence>
<keyword evidence="1" id="KW-0812">Transmembrane</keyword>
<name>B7K5Y5_RIPO1</name>
<gene>
    <name evidence="2" type="ordered locus">PCC8801_4106</name>
</gene>
<dbReference type="EMBL" id="CP001287">
    <property type="protein sequence ID" value="ACK68038.1"/>
    <property type="molecule type" value="Genomic_DNA"/>
</dbReference>
<sequence>MSQVHTLLFVWISLTFISILFGYLIHYFFKRSLKKLSLTDFMNIALANAAITSSFSLMYRAITSEELIKLLQFEIVTLFLGAIAVIWISIQQIWQIFK</sequence>